<keyword evidence="11 14" id="KW-0520">NAD</keyword>
<dbReference type="Gene3D" id="3.40.50.620">
    <property type="entry name" value="HUPs"/>
    <property type="match status" value="1"/>
</dbReference>
<dbReference type="GO" id="GO:0008803">
    <property type="term" value="F:bis(5'-nucleosyl)-tetraphosphatase (symmetrical) activity"/>
    <property type="evidence" value="ECO:0007669"/>
    <property type="project" value="UniProtKB-EC"/>
</dbReference>
<evidence type="ECO:0000256" key="10">
    <source>
        <dbReference type="ARBA" id="ARBA00023004"/>
    </source>
</evidence>
<dbReference type="SUPFAM" id="SSF109604">
    <property type="entry name" value="HD-domain/PDEase-like"/>
    <property type="match status" value="1"/>
</dbReference>
<name>A0A6N2RKB7_9FIRM</name>
<feature type="domain" description="HD" evidence="15">
    <location>
        <begin position="224"/>
        <end position="339"/>
    </location>
</feature>
<dbReference type="GO" id="GO:0009435">
    <property type="term" value="P:NAD+ biosynthetic process"/>
    <property type="evidence" value="ECO:0007669"/>
    <property type="project" value="UniProtKB-UniRule"/>
</dbReference>
<keyword evidence="7 14" id="KW-0547">Nucleotide-binding</keyword>
<evidence type="ECO:0000256" key="11">
    <source>
        <dbReference type="ARBA" id="ARBA00023027"/>
    </source>
</evidence>
<evidence type="ECO:0000256" key="13">
    <source>
        <dbReference type="ARBA" id="ARBA00049417"/>
    </source>
</evidence>
<comment type="catalytic activity">
    <reaction evidence="12 14">
        <text>nicotinate beta-D-ribonucleotide + ATP + H(+) = deamido-NAD(+) + diphosphate</text>
        <dbReference type="Rhea" id="RHEA:22860"/>
        <dbReference type="ChEBI" id="CHEBI:15378"/>
        <dbReference type="ChEBI" id="CHEBI:30616"/>
        <dbReference type="ChEBI" id="CHEBI:33019"/>
        <dbReference type="ChEBI" id="CHEBI:57502"/>
        <dbReference type="ChEBI" id="CHEBI:58437"/>
        <dbReference type="EC" id="2.7.7.18"/>
    </reaction>
</comment>
<evidence type="ECO:0000256" key="2">
    <source>
        <dbReference type="ARBA" id="ARBA00005019"/>
    </source>
</evidence>
<dbReference type="CDD" id="cd02165">
    <property type="entry name" value="NMNAT"/>
    <property type="match status" value="1"/>
</dbReference>
<evidence type="ECO:0000256" key="9">
    <source>
        <dbReference type="ARBA" id="ARBA00022840"/>
    </source>
</evidence>
<keyword evidence="3 14" id="KW-0662">Pyridine nucleotide biosynthesis</keyword>
<dbReference type="EC" id="2.7.7.18" evidence="14"/>
<dbReference type="GO" id="GO:0046872">
    <property type="term" value="F:metal ion binding"/>
    <property type="evidence" value="ECO:0007669"/>
    <property type="project" value="UniProtKB-KW"/>
</dbReference>
<dbReference type="PANTHER" id="PTHR39321">
    <property type="entry name" value="NICOTINATE-NUCLEOTIDE ADENYLYLTRANSFERASE-RELATED"/>
    <property type="match status" value="1"/>
</dbReference>
<comment type="catalytic activity">
    <reaction evidence="13">
        <text>P(1),P(4)-bis(5'-adenosyl) tetraphosphate + H2O = 2 ADP + 2 H(+)</text>
        <dbReference type="Rhea" id="RHEA:24252"/>
        <dbReference type="ChEBI" id="CHEBI:15377"/>
        <dbReference type="ChEBI" id="CHEBI:15378"/>
        <dbReference type="ChEBI" id="CHEBI:58141"/>
        <dbReference type="ChEBI" id="CHEBI:456216"/>
        <dbReference type="EC" id="3.6.1.41"/>
    </reaction>
</comment>
<dbReference type="InterPro" id="IPR005249">
    <property type="entry name" value="YqeK"/>
</dbReference>
<comment type="similarity">
    <text evidence="14">Belongs to the NadD family.</text>
</comment>
<dbReference type="GO" id="GO:0005524">
    <property type="term" value="F:ATP binding"/>
    <property type="evidence" value="ECO:0007669"/>
    <property type="project" value="UniProtKB-KW"/>
</dbReference>
<protein>
    <recommendedName>
        <fullName evidence="14">Probable nicotinate-nucleotide adenylyltransferase</fullName>
        <ecNumber evidence="14">2.7.7.18</ecNumber>
    </recommendedName>
    <alternativeName>
        <fullName evidence="14">Deamido-NAD(+) diphosphorylase</fullName>
    </alternativeName>
    <alternativeName>
        <fullName evidence="14">Deamido-NAD(+) pyrophosphorylase</fullName>
    </alternativeName>
    <alternativeName>
        <fullName evidence="14">Nicotinate mononucleotide adenylyltransferase</fullName>
        <shortName evidence="14">NaMN adenylyltransferase</shortName>
    </alternativeName>
</protein>
<dbReference type="PROSITE" id="PS51831">
    <property type="entry name" value="HD"/>
    <property type="match status" value="1"/>
</dbReference>
<keyword evidence="10" id="KW-0408">Iron</keyword>
<dbReference type="Pfam" id="PF01467">
    <property type="entry name" value="CTP_transf_like"/>
    <property type="match status" value="1"/>
</dbReference>
<keyword evidence="4 14" id="KW-0808">Transferase</keyword>
<dbReference type="InterPro" id="IPR003607">
    <property type="entry name" value="HD/PDEase_dom"/>
</dbReference>
<dbReference type="InterPro" id="IPR004821">
    <property type="entry name" value="Cyt_trans-like"/>
</dbReference>
<sequence>MKIGVFGGTFNPIHQGHLSLATQFADRLGLDRVLLIPTAIPPHKSAQDLAPAEHRLNLCRLAAKTDPRFVPCDLELRREGPSYTVMTLRELRNAYPKEDEFFLLMGSDMFLTFESWYMAGEIALLCTLCGGARDGGELEALQAKEKEYRARGWSCRVLDIQVKPLSSTQVRKKIRQGEPVEGFLPPQGEEYIRQNGLYGLDPGKYVYDIGGYVAQMKTLLKDSRRIHSLYVAKQAVRLAKRWGENETYALVAGLLHDIQKNVPGDEQLQRIVNSDIIFEKTLPQQPKLWHAAAGAIYLRDALNIHNLQILNAVRYHTTGRANMTRLEQIVYLADLTSKDRTYGGVEKMRDLADTSLDDAMREAMEFIMGDLLQKKALINSDTLGAYNCYVVR</sequence>
<evidence type="ECO:0000256" key="14">
    <source>
        <dbReference type="HAMAP-Rule" id="MF_00244"/>
    </source>
</evidence>
<dbReference type="SUPFAM" id="SSF52374">
    <property type="entry name" value="Nucleotidylyl transferase"/>
    <property type="match status" value="1"/>
</dbReference>
<gene>
    <name evidence="14 16" type="primary">nadD</name>
    <name evidence="16" type="ORF">AULFYP135_00461</name>
</gene>
<keyword evidence="6" id="KW-0479">Metal-binding</keyword>
<evidence type="ECO:0000259" key="15">
    <source>
        <dbReference type="PROSITE" id="PS51831"/>
    </source>
</evidence>
<dbReference type="NCBIfam" id="TIGR00482">
    <property type="entry name" value="nicotinate (nicotinamide) nucleotide adenylyltransferase"/>
    <property type="match status" value="1"/>
</dbReference>
<keyword evidence="8" id="KW-0378">Hydrolase</keyword>
<dbReference type="PANTHER" id="PTHR39321:SF3">
    <property type="entry name" value="PHOSPHOPANTETHEINE ADENYLYLTRANSFERASE"/>
    <property type="match status" value="1"/>
</dbReference>
<dbReference type="EMBL" id="CACRSL010000003">
    <property type="protein sequence ID" value="VYS81054.1"/>
    <property type="molecule type" value="Genomic_DNA"/>
</dbReference>
<evidence type="ECO:0000256" key="8">
    <source>
        <dbReference type="ARBA" id="ARBA00022801"/>
    </source>
</evidence>
<dbReference type="NCBIfam" id="TIGR00125">
    <property type="entry name" value="cyt_tran_rel"/>
    <property type="match status" value="1"/>
</dbReference>
<evidence type="ECO:0000256" key="5">
    <source>
        <dbReference type="ARBA" id="ARBA00022695"/>
    </source>
</evidence>
<evidence type="ECO:0000256" key="6">
    <source>
        <dbReference type="ARBA" id="ARBA00022723"/>
    </source>
</evidence>
<evidence type="ECO:0000256" key="7">
    <source>
        <dbReference type="ARBA" id="ARBA00022741"/>
    </source>
</evidence>
<dbReference type="Pfam" id="PF01966">
    <property type="entry name" value="HD"/>
    <property type="match status" value="1"/>
</dbReference>
<dbReference type="InterPro" id="IPR005248">
    <property type="entry name" value="NadD/NMNAT"/>
</dbReference>
<keyword evidence="9 14" id="KW-0067">ATP-binding</keyword>
<dbReference type="NCBIfam" id="NF000840">
    <property type="entry name" value="PRK00071.1-3"/>
    <property type="match status" value="1"/>
</dbReference>
<dbReference type="CDD" id="cd00077">
    <property type="entry name" value="HDc"/>
    <property type="match status" value="1"/>
</dbReference>
<dbReference type="HAMAP" id="MF_00244">
    <property type="entry name" value="NaMN_adenylyltr"/>
    <property type="match status" value="1"/>
</dbReference>
<dbReference type="InterPro" id="IPR006674">
    <property type="entry name" value="HD_domain"/>
</dbReference>
<comment type="pathway">
    <text evidence="2 14">Cofactor biosynthesis; NAD(+) biosynthesis; deamido-NAD(+) from nicotinate D-ribonucleotide: step 1/1.</text>
</comment>
<proteinExistence type="inferred from homology"/>
<dbReference type="InterPro" id="IPR006675">
    <property type="entry name" value="HDIG_dom"/>
</dbReference>
<dbReference type="AlphaFoldDB" id="A0A6N2RKB7"/>
<comment type="function">
    <text evidence="1 14">Catalyzes the reversible adenylation of nicotinate mononucleotide (NaMN) to nicotinic acid adenine dinucleotide (NaAD).</text>
</comment>
<dbReference type="GO" id="GO:0004515">
    <property type="term" value="F:nicotinate-nucleotide adenylyltransferase activity"/>
    <property type="evidence" value="ECO:0007669"/>
    <property type="project" value="UniProtKB-UniRule"/>
</dbReference>
<dbReference type="Gene3D" id="1.10.3210.10">
    <property type="entry name" value="Hypothetical protein af1432"/>
    <property type="match status" value="1"/>
</dbReference>
<reference evidence="16" key="1">
    <citation type="submission" date="2019-11" db="EMBL/GenBank/DDBJ databases">
        <authorList>
            <person name="Feng L."/>
        </authorList>
    </citation>
    <scope>NUCLEOTIDE SEQUENCE</scope>
    <source>
        <strain evidence="16">AundefinedLFYP135</strain>
    </source>
</reference>
<accession>A0A6N2RKB7</accession>
<dbReference type="NCBIfam" id="TIGR00488">
    <property type="entry name" value="bis(5'-nucleosyl)-tetraphosphatase (symmetrical) YqeK"/>
    <property type="match status" value="1"/>
</dbReference>
<organism evidence="16">
    <name type="scientific">uncultured Anaerotruncus sp</name>
    <dbReference type="NCBI Taxonomy" id="905011"/>
    <lineage>
        <taxon>Bacteria</taxon>
        <taxon>Bacillati</taxon>
        <taxon>Bacillota</taxon>
        <taxon>Clostridia</taxon>
        <taxon>Eubacteriales</taxon>
        <taxon>Oscillospiraceae</taxon>
        <taxon>Anaerotruncus</taxon>
        <taxon>environmental samples</taxon>
    </lineage>
</organism>
<dbReference type="InterPro" id="IPR014729">
    <property type="entry name" value="Rossmann-like_a/b/a_fold"/>
</dbReference>
<dbReference type="UniPathway" id="UPA00253">
    <property type="reaction ID" value="UER00332"/>
</dbReference>
<dbReference type="NCBIfam" id="TIGR00277">
    <property type="entry name" value="HDIG"/>
    <property type="match status" value="1"/>
</dbReference>
<evidence type="ECO:0000256" key="1">
    <source>
        <dbReference type="ARBA" id="ARBA00002324"/>
    </source>
</evidence>
<keyword evidence="5 14" id="KW-0548">Nucleotidyltransferase</keyword>
<evidence type="ECO:0000256" key="12">
    <source>
        <dbReference type="ARBA" id="ARBA00048721"/>
    </source>
</evidence>
<evidence type="ECO:0000256" key="4">
    <source>
        <dbReference type="ARBA" id="ARBA00022679"/>
    </source>
</evidence>
<evidence type="ECO:0000313" key="16">
    <source>
        <dbReference type="EMBL" id="VYS81054.1"/>
    </source>
</evidence>
<evidence type="ECO:0000256" key="3">
    <source>
        <dbReference type="ARBA" id="ARBA00022642"/>
    </source>
</evidence>